<comment type="caution">
    <text evidence="2">The sequence shown here is derived from an EMBL/GenBank/DDBJ whole genome shotgun (WGS) entry which is preliminary data.</text>
</comment>
<dbReference type="CDD" id="cd04301">
    <property type="entry name" value="NAT_SF"/>
    <property type="match status" value="1"/>
</dbReference>
<name>A0A8H3W9T4_9PEZI</name>
<feature type="region of interest" description="Disordered" evidence="1">
    <location>
        <begin position="1"/>
        <end position="202"/>
    </location>
</feature>
<protein>
    <submittedName>
        <fullName evidence="2">Uncharacterized protein</fullName>
    </submittedName>
</protein>
<dbReference type="OrthoDB" id="2129362at2759"/>
<feature type="compositionally biased region" description="Basic and acidic residues" evidence="1">
    <location>
        <begin position="98"/>
        <end position="111"/>
    </location>
</feature>
<dbReference type="AlphaFoldDB" id="A0A8H3W9T4"/>
<evidence type="ECO:0000313" key="3">
    <source>
        <dbReference type="Proteomes" id="UP000434172"/>
    </source>
</evidence>
<dbReference type="Proteomes" id="UP000434172">
    <property type="component" value="Unassembled WGS sequence"/>
</dbReference>
<feature type="compositionally biased region" description="Basic and acidic residues" evidence="1">
    <location>
        <begin position="1"/>
        <end position="19"/>
    </location>
</feature>
<evidence type="ECO:0000313" key="2">
    <source>
        <dbReference type="EMBL" id="KAF0320763.1"/>
    </source>
</evidence>
<feature type="compositionally biased region" description="Polar residues" evidence="1">
    <location>
        <begin position="165"/>
        <end position="181"/>
    </location>
</feature>
<evidence type="ECO:0000256" key="1">
    <source>
        <dbReference type="SAM" id="MobiDB-lite"/>
    </source>
</evidence>
<feature type="region of interest" description="Disordered" evidence="1">
    <location>
        <begin position="221"/>
        <end position="261"/>
    </location>
</feature>
<accession>A0A8H3W9T4</accession>
<dbReference type="Gene3D" id="3.40.630.30">
    <property type="match status" value="1"/>
</dbReference>
<dbReference type="SUPFAM" id="SSF55729">
    <property type="entry name" value="Acyl-CoA N-acyltransferases (Nat)"/>
    <property type="match status" value="1"/>
</dbReference>
<keyword evidence="3" id="KW-1185">Reference proteome</keyword>
<dbReference type="InterPro" id="IPR016181">
    <property type="entry name" value="Acyl_CoA_acyltransferase"/>
</dbReference>
<organism evidence="2 3">
    <name type="scientific">Colletotrichum asianum</name>
    <dbReference type="NCBI Taxonomy" id="702518"/>
    <lineage>
        <taxon>Eukaryota</taxon>
        <taxon>Fungi</taxon>
        <taxon>Dikarya</taxon>
        <taxon>Ascomycota</taxon>
        <taxon>Pezizomycotina</taxon>
        <taxon>Sordariomycetes</taxon>
        <taxon>Hypocreomycetidae</taxon>
        <taxon>Glomerellales</taxon>
        <taxon>Glomerellaceae</taxon>
        <taxon>Colletotrichum</taxon>
        <taxon>Colletotrichum gloeosporioides species complex</taxon>
    </lineage>
</organism>
<dbReference type="EMBL" id="WOWK01000079">
    <property type="protein sequence ID" value="KAF0320763.1"/>
    <property type="molecule type" value="Genomic_DNA"/>
</dbReference>
<reference evidence="2 3" key="1">
    <citation type="submission" date="2019-12" db="EMBL/GenBank/DDBJ databases">
        <title>A genome sequence resource for the geographically widespread anthracnose pathogen Colletotrichum asianum.</title>
        <authorList>
            <person name="Meng Y."/>
        </authorList>
    </citation>
    <scope>NUCLEOTIDE SEQUENCE [LARGE SCALE GENOMIC DNA]</scope>
    <source>
        <strain evidence="2 3">ICMP 18580</strain>
    </source>
</reference>
<gene>
    <name evidence="2" type="ORF">GQ607_011997</name>
</gene>
<feature type="compositionally biased region" description="Low complexity" evidence="1">
    <location>
        <begin position="32"/>
        <end position="48"/>
    </location>
</feature>
<feature type="compositionally biased region" description="Polar residues" evidence="1">
    <location>
        <begin position="236"/>
        <end position="245"/>
    </location>
</feature>
<feature type="region of interest" description="Disordered" evidence="1">
    <location>
        <begin position="663"/>
        <end position="683"/>
    </location>
</feature>
<proteinExistence type="predicted"/>
<sequence>MTEADQERGGRGRAPDENTRRRRQGSPYPRAIISSFSAGSIPSPSSMPCLTAASSPMQLPIEDSPNEKPRVPGIPSFYFPVPRSPGPKVNEPSQRTSIRWDKNLPLPDRKSPTSPASRIPSSPESPDPIPQKNRDFSYGSDFVLTRDHDRSFLAGQTEKQDFQEEANSTTSNTQQRGSSLHTDSEMAYSDYSRGPSAFGRPTAPITRLFNEEVDRAQLTRNALQSIPNGELHTGRESSNSRSSWDVSADDESSNDGSVSSRVAQFTPSPIVEQWIQDLPTGIVFLLSDCARDDWEYEFGIDPETGDVMEEVKQPNTMIDCDEEGKMSQNWIHRRRGMTSNVLVYKEIDVRAKIMKRQEQERIKNRARKTVKQIQDQAVGRLPQPKEAEKHKVQPLTDYTLRPASPSDANGCAKTYNLSVTAQEPLADSTNVSTQHFESIFRECLQEKLPFVVATQTSVDLRDPKNWPSRAAHRQYMQQFQHLLENQPKNDNATICGFGFLAPYEKGISLTTGAAADTAKVVVFVHPDHRRNGVGSALLHRLLSQTSLMFHGHAQYEWRDPDAVDDGFHRPDFKPIHRIVVHAMVQGKDDKFQWMTKFMKSFQFEPSGMLNQVYKVEKPNGIDWYDQAVWVHWAKNAGNGRTFYAESECSYDYPGKPHSPVKVADSCPRVEFPNGPDYESDDTY</sequence>